<feature type="domain" description="DUF3417" evidence="12">
    <location>
        <begin position="13"/>
        <end position="124"/>
    </location>
</feature>
<reference evidence="13" key="2">
    <citation type="journal article" date="2023" name="Int. J. Syst. Evol. Microbiol.">
        <title>Streptomyces marispadix sp. nov., isolated from marine beach sediment of the Northern Coast of Portugal.</title>
        <authorList>
            <person name="dos Santos J.D.N."/>
            <person name="Vitorino I.R."/>
            <person name="Kallscheuer N."/>
            <person name="Srivastava A."/>
            <person name="Krautwurst S."/>
            <person name="Marz M."/>
            <person name="Jogler C."/>
            <person name="Lobo Da Cunha A."/>
            <person name="Catita J."/>
            <person name="Goncalves H."/>
            <person name="Gonzalez I."/>
            <person name="Reyes F."/>
            <person name="Lage O.M."/>
        </authorList>
    </citation>
    <scope>NUCLEOTIDE SEQUENCE</scope>
    <source>
        <strain evidence="13">M600PL45_2</strain>
    </source>
</reference>
<dbReference type="InterPro" id="IPR011834">
    <property type="entry name" value="Agluc_phsphrylas"/>
</dbReference>
<evidence type="ECO:0000256" key="4">
    <source>
        <dbReference type="ARBA" id="ARBA00012591"/>
    </source>
</evidence>
<dbReference type="SUPFAM" id="SSF53756">
    <property type="entry name" value="UDP-Glycosyltransferase/glycogen phosphorylase"/>
    <property type="match status" value="1"/>
</dbReference>
<proteinExistence type="inferred from homology"/>
<evidence type="ECO:0000256" key="8">
    <source>
        <dbReference type="ARBA" id="ARBA00022898"/>
    </source>
</evidence>
<keyword evidence="14" id="KW-1185">Reference proteome</keyword>
<dbReference type="InterPro" id="IPR024517">
    <property type="entry name" value="Glycogen_phosphorylase_DUF3417"/>
</dbReference>
<accession>A0ABS9T2H1</accession>
<dbReference type="RefSeq" id="WP_241061636.1">
    <property type="nucleotide sequence ID" value="NZ_JAKWJU010000002.1"/>
</dbReference>
<dbReference type="PIRSF" id="PIRSF000460">
    <property type="entry name" value="Pprylas_GlgP"/>
    <property type="match status" value="1"/>
</dbReference>
<dbReference type="NCBIfam" id="TIGR02094">
    <property type="entry name" value="more_P_ylases"/>
    <property type="match status" value="1"/>
</dbReference>
<dbReference type="PANTHER" id="PTHR42655:SF1">
    <property type="entry name" value="GLYCOGEN PHOSPHORYLASE"/>
    <property type="match status" value="1"/>
</dbReference>
<evidence type="ECO:0000259" key="12">
    <source>
        <dbReference type="Pfam" id="PF11897"/>
    </source>
</evidence>
<evidence type="ECO:0000256" key="10">
    <source>
        <dbReference type="ARBA" id="ARBA00025174"/>
    </source>
</evidence>
<dbReference type="InterPro" id="IPR035090">
    <property type="entry name" value="Pyridoxal_P_attach_site"/>
</dbReference>
<comment type="function">
    <text evidence="10">Phosphorylase is an important allosteric enzyme in carbohydrate metabolism. Enzymes from different sources differ in their regulatory mechanisms and in their natural substrates. However, all known phosphorylases share catalytic and structural properties.</text>
</comment>
<keyword evidence="5" id="KW-0021">Allosteric enzyme</keyword>
<protein>
    <recommendedName>
        <fullName evidence="4">glycogen phosphorylase</fullName>
        <ecNumber evidence="4">2.4.1.1</ecNumber>
    </recommendedName>
</protein>
<dbReference type="InterPro" id="IPR052182">
    <property type="entry name" value="Glycogen/Maltodextrin_Phosph"/>
</dbReference>
<evidence type="ECO:0000256" key="1">
    <source>
        <dbReference type="ARBA" id="ARBA00001275"/>
    </source>
</evidence>
<keyword evidence="9" id="KW-0119">Carbohydrate metabolism</keyword>
<evidence type="ECO:0000256" key="3">
    <source>
        <dbReference type="ARBA" id="ARBA00006047"/>
    </source>
</evidence>
<organism evidence="13 14">
    <name type="scientific">Streptomyces marispadix</name>
    <dbReference type="NCBI Taxonomy" id="2922868"/>
    <lineage>
        <taxon>Bacteria</taxon>
        <taxon>Bacillati</taxon>
        <taxon>Actinomycetota</taxon>
        <taxon>Actinomycetes</taxon>
        <taxon>Kitasatosporales</taxon>
        <taxon>Streptomycetaceae</taxon>
        <taxon>Streptomyces</taxon>
    </lineage>
</organism>
<evidence type="ECO:0000256" key="7">
    <source>
        <dbReference type="ARBA" id="ARBA00022679"/>
    </source>
</evidence>
<dbReference type="Pfam" id="PF00343">
    <property type="entry name" value="Phosphorylase"/>
    <property type="match status" value="1"/>
</dbReference>
<dbReference type="Pfam" id="PF11897">
    <property type="entry name" value="DUF3417"/>
    <property type="match status" value="1"/>
</dbReference>
<dbReference type="Gene3D" id="3.40.50.2000">
    <property type="entry name" value="Glycogen Phosphorylase B"/>
    <property type="match status" value="3"/>
</dbReference>
<keyword evidence="8" id="KW-0663">Pyridoxal phosphate</keyword>
<keyword evidence="7" id="KW-0808">Transferase</keyword>
<name>A0ABS9T2H1_9ACTN</name>
<dbReference type="PROSITE" id="PS00102">
    <property type="entry name" value="PHOSPHORYLASE"/>
    <property type="match status" value="1"/>
</dbReference>
<evidence type="ECO:0000256" key="11">
    <source>
        <dbReference type="SAM" id="MobiDB-lite"/>
    </source>
</evidence>
<comment type="cofactor">
    <cofactor evidence="2">
        <name>pyridoxal 5'-phosphate</name>
        <dbReference type="ChEBI" id="CHEBI:597326"/>
    </cofactor>
</comment>
<comment type="catalytic activity">
    <reaction evidence="1">
        <text>[(1-&gt;4)-alpha-D-glucosyl](n) + phosphate = [(1-&gt;4)-alpha-D-glucosyl](n-1) + alpha-D-glucose 1-phosphate</text>
        <dbReference type="Rhea" id="RHEA:41732"/>
        <dbReference type="Rhea" id="RHEA-COMP:9584"/>
        <dbReference type="Rhea" id="RHEA-COMP:9586"/>
        <dbReference type="ChEBI" id="CHEBI:15444"/>
        <dbReference type="ChEBI" id="CHEBI:43474"/>
        <dbReference type="ChEBI" id="CHEBI:58601"/>
        <dbReference type="EC" id="2.4.1.1"/>
    </reaction>
</comment>
<keyword evidence="6" id="KW-0328">Glycosyltransferase</keyword>
<dbReference type="InterPro" id="IPR000811">
    <property type="entry name" value="Glyco_trans_35"/>
</dbReference>
<evidence type="ECO:0000256" key="2">
    <source>
        <dbReference type="ARBA" id="ARBA00001933"/>
    </source>
</evidence>
<evidence type="ECO:0000313" key="13">
    <source>
        <dbReference type="EMBL" id="MCH6162724.1"/>
    </source>
</evidence>
<sequence length="877" mass="95439">MKAIRRFSVHPVLPEPLRPLSELAHNLRWSWHPPTRRFFRDLAPGAWRDAGGDPLRMLCALPPSKLAQLASDRAFLRRLAVAEGDLHDALNEPRWYQREAADTSADLPRAVAYFSPEFGITGALPQYSGGLGILAGDHLKAAGDLGVPLIGVGLLYRHGYFRQSLSRDGAQREDYPEIDPAELPLRLLREADGMPVTITLRLPVGRSLHAHVWQARVGRVPLLLLDSAVRANAEAERHVTDRLYGGGGEHRLLQEMLLGIGGVRAVRAYCRRTGHPEPEVFHTNEGHAGFLGLERIRELGERGLEFDAALESVRAGNLFTTHTPVPAGIDRFETSLIASHFGDEGELEGVAVDDVLRLGAESYPGGDPGLFNMAVMGLRLAQRANGVSTLHGDVSRTMFAGLWPGFDPAEVPITSVTNGVHAPTWRSPRMPADADTLPDGELWALRRTLREQLVRDVRKRLRASWRERGAADAELDWTDGVFDPDVLTIGFARRVPSYKRLTLMLRDPERLTRLLLHPERPVQIVVAGKAHPADEGGKRLIQELVGFADDPRVRHRIVFLPDYGMDMAQTLYPGCDVWLNNPLRPLEACGTSGMKAALNGCLNLSVRDGWWDEWFDADFGWAVPSADGDAAGDEDRRDHVEASALYALLEDEVAPCFYERGAGEVPVRWVEMVRRTLARLGPRVQAERMVREYVERLYAPAARSHRELSDEAAARELGAWKARVRAAWPSVSVEPVEHGTQEGPAAHGSPGGDDTGADDGGRGPAGLWLGADLTLRARVALGGLSPEDVEVQAVAGPVDGTDRIVGGDVTRVPLKPVTTAGGGPDLDGSWMYEGTVTPGSAGPFGYTVRVLPAHRSLASGAELGLAAVPSDPGDVSG</sequence>
<dbReference type="EC" id="2.4.1.1" evidence="4"/>
<evidence type="ECO:0000256" key="5">
    <source>
        <dbReference type="ARBA" id="ARBA00022533"/>
    </source>
</evidence>
<comment type="similarity">
    <text evidence="3">Belongs to the glycogen phosphorylase family.</text>
</comment>
<feature type="region of interest" description="Disordered" evidence="11">
    <location>
        <begin position="733"/>
        <end position="765"/>
    </location>
</feature>
<dbReference type="Proteomes" id="UP001166784">
    <property type="component" value="Unassembled WGS sequence"/>
</dbReference>
<evidence type="ECO:0000256" key="6">
    <source>
        <dbReference type="ARBA" id="ARBA00022676"/>
    </source>
</evidence>
<evidence type="ECO:0000256" key="9">
    <source>
        <dbReference type="ARBA" id="ARBA00023277"/>
    </source>
</evidence>
<dbReference type="PANTHER" id="PTHR42655">
    <property type="entry name" value="GLYCOGEN PHOSPHORYLASE"/>
    <property type="match status" value="1"/>
</dbReference>
<reference evidence="13" key="1">
    <citation type="submission" date="2022-03" db="EMBL/GenBank/DDBJ databases">
        <authorList>
            <person name="Santos J.D.N."/>
            <person name="Kallscheuer N."/>
            <person name="Jogler C."/>
            <person name="Lage O.M."/>
        </authorList>
    </citation>
    <scope>NUCLEOTIDE SEQUENCE</scope>
    <source>
        <strain evidence="13">M600PL45_2</strain>
    </source>
</reference>
<evidence type="ECO:0000313" key="14">
    <source>
        <dbReference type="Proteomes" id="UP001166784"/>
    </source>
</evidence>
<gene>
    <name evidence="13" type="primary">glgP</name>
    <name evidence="13" type="ORF">MMA15_20720</name>
</gene>
<dbReference type="EMBL" id="JAKWJU010000002">
    <property type="protein sequence ID" value="MCH6162724.1"/>
    <property type="molecule type" value="Genomic_DNA"/>
</dbReference>
<comment type="caution">
    <text evidence="13">The sequence shown here is derived from an EMBL/GenBank/DDBJ whole genome shotgun (WGS) entry which is preliminary data.</text>
</comment>